<feature type="region of interest" description="Disordered" evidence="1">
    <location>
        <begin position="46"/>
        <end position="87"/>
    </location>
</feature>
<name>A0ABM4GSY3_ODOVR</name>
<evidence type="ECO:0000256" key="1">
    <source>
        <dbReference type="SAM" id="MobiDB-lite"/>
    </source>
</evidence>
<gene>
    <name evidence="3" type="primary">LOC139029793</name>
</gene>
<keyword evidence="2" id="KW-1185">Reference proteome</keyword>
<sequence length="87" mass="9502">MRGRTVDPRTIYPVLPKLLALLPVSCQKRLPCRACSQDVSSEATMFPEKMSNGMLRGSRDQEAMAVPEEGPAQPGISPAFILQETSL</sequence>
<evidence type="ECO:0000313" key="2">
    <source>
        <dbReference type="Proteomes" id="UP001652640"/>
    </source>
</evidence>
<dbReference type="Proteomes" id="UP001652640">
    <property type="component" value="Chromosome 2"/>
</dbReference>
<reference evidence="2" key="1">
    <citation type="journal article" date="2022" name="J. Hered.">
        <title>A De Novo Chromosome-Level Genome Assembly of the White-Tailed Deer, Odocoileus Virginianus.</title>
        <authorList>
            <person name="London E.W."/>
            <person name="Roca A.L."/>
            <person name="Novakofski J.E."/>
            <person name="Mateus-Pinilla N.E."/>
        </authorList>
    </citation>
    <scope>NUCLEOTIDE SEQUENCE [LARGE SCALE GENOMIC DNA]</scope>
</reference>
<organism evidence="2 3">
    <name type="scientific">Odocoileus virginianus</name>
    <name type="common">White-tailed deer</name>
    <dbReference type="NCBI Taxonomy" id="9874"/>
    <lineage>
        <taxon>Eukaryota</taxon>
        <taxon>Metazoa</taxon>
        <taxon>Chordata</taxon>
        <taxon>Craniata</taxon>
        <taxon>Vertebrata</taxon>
        <taxon>Euteleostomi</taxon>
        <taxon>Mammalia</taxon>
        <taxon>Eutheria</taxon>
        <taxon>Laurasiatheria</taxon>
        <taxon>Artiodactyla</taxon>
        <taxon>Ruminantia</taxon>
        <taxon>Pecora</taxon>
        <taxon>Cervidae</taxon>
        <taxon>Odocoileinae</taxon>
        <taxon>Odocoileus</taxon>
    </lineage>
</organism>
<proteinExistence type="predicted"/>
<dbReference type="RefSeq" id="XP_070306429.1">
    <property type="nucleotide sequence ID" value="XM_070450328.1"/>
</dbReference>
<protein>
    <submittedName>
        <fullName evidence="3">Sodium-dependent multivitamin transporter-like</fullName>
    </submittedName>
</protein>
<dbReference type="GeneID" id="139029793"/>
<accession>A0ABM4GSY3</accession>
<reference evidence="3" key="2">
    <citation type="submission" date="2025-08" db="UniProtKB">
        <authorList>
            <consortium name="RefSeq"/>
        </authorList>
    </citation>
    <scope>IDENTIFICATION</scope>
    <source>
        <tissue evidence="3">Tongue muscle</tissue>
    </source>
</reference>
<evidence type="ECO:0000313" key="3">
    <source>
        <dbReference type="RefSeq" id="XP_070306429.1"/>
    </source>
</evidence>